<evidence type="ECO:0000256" key="2">
    <source>
        <dbReference type="SAM" id="Phobius"/>
    </source>
</evidence>
<gene>
    <name evidence="5" type="primary">Aste57867_24507</name>
    <name evidence="4" type="ORF">As57867_024430</name>
    <name evidence="5" type="ORF">ASTE57867_24507</name>
</gene>
<dbReference type="PANTHER" id="PTHR12286">
    <property type="entry name" value="SACCHAROPINE DEHYDROGENASE-LIKE OXIDOREDUCTASE"/>
    <property type="match status" value="1"/>
</dbReference>
<dbReference type="OrthoDB" id="10268090at2759"/>
<evidence type="ECO:0000259" key="3">
    <source>
        <dbReference type="Pfam" id="PF03435"/>
    </source>
</evidence>
<dbReference type="AlphaFoldDB" id="A0A485LRN1"/>
<proteinExistence type="inferred from homology"/>
<dbReference type="Proteomes" id="UP000332933">
    <property type="component" value="Unassembled WGS sequence"/>
</dbReference>
<organism evidence="5 6">
    <name type="scientific">Aphanomyces stellatus</name>
    <dbReference type="NCBI Taxonomy" id="120398"/>
    <lineage>
        <taxon>Eukaryota</taxon>
        <taxon>Sar</taxon>
        <taxon>Stramenopiles</taxon>
        <taxon>Oomycota</taxon>
        <taxon>Saprolegniomycetes</taxon>
        <taxon>Saprolegniales</taxon>
        <taxon>Verrucalvaceae</taxon>
        <taxon>Aphanomyces</taxon>
    </lineage>
</organism>
<dbReference type="GO" id="GO:0005811">
    <property type="term" value="C:lipid droplet"/>
    <property type="evidence" value="ECO:0007669"/>
    <property type="project" value="TreeGrafter"/>
</dbReference>
<dbReference type="GO" id="GO:0005886">
    <property type="term" value="C:plasma membrane"/>
    <property type="evidence" value="ECO:0007669"/>
    <property type="project" value="TreeGrafter"/>
</dbReference>
<dbReference type="InterPro" id="IPR005097">
    <property type="entry name" value="Sacchrp_dh_NADP-bd"/>
</dbReference>
<reference evidence="5 6" key="1">
    <citation type="submission" date="2019-03" db="EMBL/GenBank/DDBJ databases">
        <authorList>
            <person name="Gaulin E."/>
            <person name="Dumas B."/>
        </authorList>
    </citation>
    <scope>NUCLEOTIDE SEQUENCE [LARGE SCALE GENOMIC DNA]</scope>
    <source>
        <strain evidence="5">CBS 568.67</strain>
    </source>
</reference>
<keyword evidence="2" id="KW-0472">Membrane</keyword>
<dbReference type="Gene3D" id="3.40.50.720">
    <property type="entry name" value="NAD(P)-binding Rossmann-like Domain"/>
    <property type="match status" value="1"/>
</dbReference>
<feature type="domain" description="Saccharopine dehydrogenase NADP binding" evidence="3">
    <location>
        <begin position="7"/>
        <end position="137"/>
    </location>
</feature>
<feature type="transmembrane region" description="Helical" evidence="2">
    <location>
        <begin position="258"/>
        <end position="280"/>
    </location>
</feature>
<dbReference type="GO" id="GO:0005739">
    <property type="term" value="C:mitochondrion"/>
    <property type="evidence" value="ECO:0007669"/>
    <property type="project" value="TreeGrafter"/>
</dbReference>
<evidence type="ECO:0000313" key="4">
    <source>
        <dbReference type="EMBL" id="KAF0683473.1"/>
    </source>
</evidence>
<dbReference type="FunFam" id="3.40.50.720:FF:000178">
    <property type="entry name" value="Saccharopine dehydrogenase-like oxidoreductase"/>
    <property type="match status" value="1"/>
</dbReference>
<comment type="similarity">
    <text evidence="1">Belongs to the saccharopine dehydrogenase family.</text>
</comment>
<name>A0A485LRN1_9STRA</name>
<sequence length="407" mass="44891">MRDYDAVIFGATGFTGRFIAVEWAKRFGAATEWAIAGRSKGKLEEARKKIISDVPGTKDIPIIIADALDESKMIAMCKSTQLVINCTGPFRLFGEPLVRACSSTGTHYVDICGEPQFIETMMQRYNEDAKKSGAVIVSACGFDSVPSDMGTVFTTQQFPPEGCCSSVEAFISVEGKRAHATTYECVVLGLAAATDLQKLRKSDNTPIPFIGPKLIVRSVGFDSREQSYFVKFPGADASIVRNSQRFVSQNSTIAPVRFAVYVGLKSAFSFFYLFLAGVFLMSLGKFQWGRDLLIKYPHIFTFGLFTHEGPTEEEMSQSKFSFRFYGKGYKNLRAGKPDWEVVTRVDGPDPGYVATSRMVTQCAKIILDGNVKVRGVVTTASAFRDTPLIEELHKNGITFTVEKSHSI</sequence>
<evidence type="ECO:0000313" key="5">
    <source>
        <dbReference type="EMBL" id="VFU01146.1"/>
    </source>
</evidence>
<dbReference type="InterPro" id="IPR036291">
    <property type="entry name" value="NAD(P)-bd_dom_sf"/>
</dbReference>
<keyword evidence="2" id="KW-0812">Transmembrane</keyword>
<reference evidence="4" key="2">
    <citation type="submission" date="2019-06" db="EMBL/GenBank/DDBJ databases">
        <title>Genomics analysis of Aphanomyces spp. identifies a new class of oomycete effector associated with host adaptation.</title>
        <authorList>
            <person name="Gaulin E."/>
        </authorList>
    </citation>
    <scope>NUCLEOTIDE SEQUENCE</scope>
    <source>
        <strain evidence="4">CBS 578.67</strain>
    </source>
</reference>
<keyword evidence="6" id="KW-1185">Reference proteome</keyword>
<protein>
    <submittedName>
        <fullName evidence="5">Aste57867_24507 protein</fullName>
    </submittedName>
</protein>
<dbReference type="EMBL" id="CAADRA010007430">
    <property type="protein sequence ID" value="VFU01146.1"/>
    <property type="molecule type" value="Genomic_DNA"/>
</dbReference>
<dbReference type="PANTHER" id="PTHR12286:SF5">
    <property type="entry name" value="SACCHAROPINE DEHYDROGENASE-LIKE OXIDOREDUCTASE"/>
    <property type="match status" value="1"/>
</dbReference>
<accession>A0A485LRN1</accession>
<keyword evidence="2" id="KW-1133">Transmembrane helix</keyword>
<dbReference type="EMBL" id="VJMH01007404">
    <property type="protein sequence ID" value="KAF0683473.1"/>
    <property type="molecule type" value="Genomic_DNA"/>
</dbReference>
<dbReference type="Pfam" id="PF03435">
    <property type="entry name" value="Sacchrp_dh_NADP"/>
    <property type="match status" value="1"/>
</dbReference>
<dbReference type="GO" id="GO:0009247">
    <property type="term" value="P:glycolipid biosynthetic process"/>
    <property type="evidence" value="ECO:0007669"/>
    <property type="project" value="TreeGrafter"/>
</dbReference>
<evidence type="ECO:0000256" key="1">
    <source>
        <dbReference type="ARBA" id="ARBA00038048"/>
    </source>
</evidence>
<dbReference type="SUPFAM" id="SSF51735">
    <property type="entry name" value="NAD(P)-binding Rossmann-fold domains"/>
    <property type="match status" value="1"/>
</dbReference>
<evidence type="ECO:0000313" key="6">
    <source>
        <dbReference type="Proteomes" id="UP000332933"/>
    </source>
</evidence>
<dbReference type="InterPro" id="IPR051276">
    <property type="entry name" value="Saccharopine_DH-like_oxidrdct"/>
</dbReference>